<protein>
    <submittedName>
        <fullName evidence="1">Uncharacterized protein</fullName>
    </submittedName>
</protein>
<organism evidence="1 2">
    <name type="scientific">Conexivisphaera calida</name>
    <dbReference type="NCBI Taxonomy" id="1874277"/>
    <lineage>
        <taxon>Archaea</taxon>
        <taxon>Nitrososphaerota</taxon>
        <taxon>Conexivisphaeria</taxon>
        <taxon>Conexivisphaerales</taxon>
        <taxon>Conexivisphaeraceae</taxon>
        <taxon>Conexivisphaera</taxon>
    </lineage>
</organism>
<evidence type="ECO:0000313" key="2">
    <source>
        <dbReference type="Proteomes" id="UP000509448"/>
    </source>
</evidence>
<accession>A0A4P2VPQ4</accession>
<dbReference type="AlphaFoldDB" id="A0A4P2VPQ4"/>
<keyword evidence="2" id="KW-1185">Reference proteome</keyword>
<sequence>MSVSMAISTSTVGLRFRTYADGEATRAIRAGHPSCPWGFALYHRELEP</sequence>
<dbReference type="KEGG" id="ccai:NAS2_1475"/>
<dbReference type="Proteomes" id="UP000509448">
    <property type="component" value="Chromosome"/>
</dbReference>
<gene>
    <name evidence="1" type="ORF">NAS2_1475</name>
</gene>
<evidence type="ECO:0000313" key="1">
    <source>
        <dbReference type="EMBL" id="BBE42855.1"/>
    </source>
</evidence>
<dbReference type="EMBL" id="AP018732">
    <property type="protein sequence ID" value="BBE42855.1"/>
    <property type="molecule type" value="Genomic_DNA"/>
</dbReference>
<name>A0A4P2VPQ4_9ARCH</name>
<reference evidence="1 2" key="1">
    <citation type="journal article" date="2019" name="ISME J.">
        <title>Isolation and characterization of a thermophilic sulfur- and iron-reducing thaumarchaeote from a terrestrial acidic hot spring.</title>
        <authorList>
            <person name="Kato S."/>
            <person name="Itoh T."/>
            <person name="Yuki M."/>
            <person name="Nagamori M."/>
            <person name="Ohnishi M."/>
            <person name="Uematsu K."/>
            <person name="Suzuki K."/>
            <person name="Takashina T."/>
            <person name="Ohkuma M."/>
        </authorList>
    </citation>
    <scope>NUCLEOTIDE SEQUENCE [LARGE SCALE GENOMIC DNA]</scope>
    <source>
        <strain evidence="1 2">NAS-02</strain>
    </source>
</reference>
<proteinExistence type="predicted"/>